<keyword evidence="2" id="KW-0238">DNA-binding</keyword>
<keyword evidence="3" id="KW-0804">Transcription</keyword>
<reference evidence="6 7" key="1">
    <citation type="submission" date="2024-09" db="EMBL/GenBank/DDBJ databases">
        <authorList>
            <person name="Pan X."/>
        </authorList>
    </citation>
    <scope>NUCLEOTIDE SEQUENCE [LARGE SCALE GENOMIC DNA]</scope>
    <source>
        <strain evidence="6 7">B2969</strain>
    </source>
</reference>
<dbReference type="InterPro" id="IPR011991">
    <property type="entry name" value="ArsR-like_HTH"/>
</dbReference>
<dbReference type="Gene3D" id="1.10.10.10">
    <property type="entry name" value="Winged helix-like DNA-binding domain superfamily/Winged helix DNA-binding domain"/>
    <property type="match status" value="1"/>
</dbReference>
<evidence type="ECO:0000256" key="2">
    <source>
        <dbReference type="ARBA" id="ARBA00023125"/>
    </source>
</evidence>
<dbReference type="PROSITE" id="PS50987">
    <property type="entry name" value="HTH_ARSR_2"/>
    <property type="match status" value="1"/>
</dbReference>
<dbReference type="PANTHER" id="PTHR33154">
    <property type="entry name" value="TRANSCRIPTIONAL REGULATOR, ARSR FAMILY"/>
    <property type="match status" value="1"/>
</dbReference>
<accession>A0ABW7Q456</accession>
<feature type="compositionally biased region" description="Basic residues" evidence="4">
    <location>
        <begin position="162"/>
        <end position="171"/>
    </location>
</feature>
<feature type="compositionally biased region" description="Low complexity" evidence="4">
    <location>
        <begin position="7"/>
        <end position="24"/>
    </location>
</feature>
<keyword evidence="7" id="KW-1185">Reference proteome</keyword>
<evidence type="ECO:0000256" key="1">
    <source>
        <dbReference type="ARBA" id="ARBA00023015"/>
    </source>
</evidence>
<evidence type="ECO:0000313" key="6">
    <source>
        <dbReference type="EMBL" id="MFH8249626.1"/>
    </source>
</evidence>
<dbReference type="InterPro" id="IPR036388">
    <property type="entry name" value="WH-like_DNA-bd_sf"/>
</dbReference>
<gene>
    <name evidence="6" type="ORF">ACH3VR_04570</name>
</gene>
<evidence type="ECO:0000256" key="3">
    <source>
        <dbReference type="ARBA" id="ARBA00023163"/>
    </source>
</evidence>
<evidence type="ECO:0000256" key="4">
    <source>
        <dbReference type="SAM" id="MobiDB-lite"/>
    </source>
</evidence>
<dbReference type="CDD" id="cd00090">
    <property type="entry name" value="HTH_ARSR"/>
    <property type="match status" value="1"/>
</dbReference>
<dbReference type="InterPro" id="IPR036390">
    <property type="entry name" value="WH_DNA-bd_sf"/>
</dbReference>
<proteinExistence type="predicted"/>
<dbReference type="SUPFAM" id="SSF46785">
    <property type="entry name" value="Winged helix' DNA-binding domain"/>
    <property type="match status" value="1"/>
</dbReference>
<feature type="region of interest" description="Disordered" evidence="4">
    <location>
        <begin position="1"/>
        <end position="44"/>
    </location>
</feature>
<evidence type="ECO:0000313" key="7">
    <source>
        <dbReference type="Proteomes" id="UP001610861"/>
    </source>
</evidence>
<dbReference type="Pfam" id="PF12840">
    <property type="entry name" value="HTH_20"/>
    <property type="match status" value="1"/>
</dbReference>
<name>A0ABW7Q456_9MICO</name>
<evidence type="ECO:0000259" key="5">
    <source>
        <dbReference type="PROSITE" id="PS50987"/>
    </source>
</evidence>
<protein>
    <submittedName>
        <fullName evidence="6">ArsR/SmtB family transcription factor</fullName>
    </submittedName>
</protein>
<dbReference type="PRINTS" id="PR00778">
    <property type="entry name" value="HTHARSR"/>
</dbReference>
<sequence>MPSNLKGASVGVASSSTAARSATDSTDRTNQSQAGGQQSYGHGMHPFEAMAEPARRRIVEILASGEHTAGQLADAVGHEFRISRTAVSKHLRVLRDAGFADVRAEENFRWWRLTPDAIRQLHAEVRELRRKWKMRSGWDADARQLRDPFDFVSGYASVPRKGSGKPYRRGTRGTQTEPPVAADPETGAYPRHRLDR</sequence>
<keyword evidence="1" id="KW-0805">Transcription regulation</keyword>
<feature type="region of interest" description="Disordered" evidence="4">
    <location>
        <begin position="158"/>
        <end position="196"/>
    </location>
</feature>
<dbReference type="PANTHER" id="PTHR33154:SF33">
    <property type="entry name" value="TRANSCRIPTIONAL REPRESSOR SDPR"/>
    <property type="match status" value="1"/>
</dbReference>
<dbReference type="Proteomes" id="UP001610861">
    <property type="component" value="Unassembled WGS sequence"/>
</dbReference>
<dbReference type="InterPro" id="IPR051081">
    <property type="entry name" value="HTH_MetalResp_TranReg"/>
</dbReference>
<feature type="domain" description="HTH arsR-type" evidence="5">
    <location>
        <begin position="35"/>
        <end position="133"/>
    </location>
</feature>
<dbReference type="SMART" id="SM00418">
    <property type="entry name" value="HTH_ARSR"/>
    <property type="match status" value="1"/>
</dbReference>
<dbReference type="InterPro" id="IPR001845">
    <property type="entry name" value="HTH_ArsR_DNA-bd_dom"/>
</dbReference>
<dbReference type="RefSeq" id="WP_396639560.1">
    <property type="nucleotide sequence ID" value="NZ_JBIQWL010000001.1"/>
</dbReference>
<organism evidence="6 7">
    <name type="scientific">Microbacterium alkaliflavum</name>
    <dbReference type="NCBI Taxonomy" id="3248839"/>
    <lineage>
        <taxon>Bacteria</taxon>
        <taxon>Bacillati</taxon>
        <taxon>Actinomycetota</taxon>
        <taxon>Actinomycetes</taxon>
        <taxon>Micrococcales</taxon>
        <taxon>Microbacteriaceae</taxon>
        <taxon>Microbacterium</taxon>
    </lineage>
</organism>
<dbReference type="NCBIfam" id="NF033788">
    <property type="entry name" value="HTH_metalloreg"/>
    <property type="match status" value="1"/>
</dbReference>
<comment type="caution">
    <text evidence="6">The sequence shown here is derived from an EMBL/GenBank/DDBJ whole genome shotgun (WGS) entry which is preliminary data.</text>
</comment>
<dbReference type="EMBL" id="JBIQWL010000001">
    <property type="protein sequence ID" value="MFH8249626.1"/>
    <property type="molecule type" value="Genomic_DNA"/>
</dbReference>
<feature type="compositionally biased region" description="Polar residues" evidence="4">
    <location>
        <begin position="30"/>
        <end position="40"/>
    </location>
</feature>